<dbReference type="Pfam" id="PF14598">
    <property type="entry name" value="PAS_11"/>
    <property type="match status" value="1"/>
</dbReference>
<dbReference type="SUPFAM" id="SSF55785">
    <property type="entry name" value="PYP-like sensor domain (PAS domain)"/>
    <property type="match status" value="2"/>
</dbReference>
<dbReference type="PROSITE" id="PS50888">
    <property type="entry name" value="BHLH"/>
    <property type="match status" value="1"/>
</dbReference>
<evidence type="ECO:0000256" key="6">
    <source>
        <dbReference type="ARBA" id="ARBA00023159"/>
    </source>
</evidence>
<dbReference type="NCBIfam" id="TIGR00229">
    <property type="entry name" value="sensory_box"/>
    <property type="match status" value="1"/>
</dbReference>
<keyword evidence="8" id="KW-0539">Nucleus</keyword>
<dbReference type="PROSITE" id="PS50112">
    <property type="entry name" value="PAS"/>
    <property type="match status" value="2"/>
</dbReference>
<dbReference type="Proteomes" id="UP001152795">
    <property type="component" value="Unassembled WGS sequence"/>
</dbReference>
<evidence type="ECO:0000256" key="7">
    <source>
        <dbReference type="ARBA" id="ARBA00023163"/>
    </source>
</evidence>
<dbReference type="FunFam" id="3.30.450.20:FF:000015">
    <property type="entry name" value="Hypoxia-inducible factor 1-alpha isoform 1"/>
    <property type="match status" value="1"/>
</dbReference>
<dbReference type="Gene3D" id="3.30.450.20">
    <property type="entry name" value="PAS domain"/>
    <property type="match status" value="2"/>
</dbReference>
<feature type="region of interest" description="Disordered" evidence="10">
    <location>
        <begin position="451"/>
        <end position="472"/>
    </location>
</feature>
<evidence type="ECO:0000256" key="2">
    <source>
        <dbReference type="ARBA" id="ARBA00022737"/>
    </source>
</evidence>
<dbReference type="PANTHER" id="PTHR23043">
    <property type="entry name" value="HYPOXIA-INDUCIBLE FACTOR 1 ALPHA"/>
    <property type="match status" value="1"/>
</dbReference>
<dbReference type="InterPro" id="IPR001610">
    <property type="entry name" value="PAC"/>
</dbReference>
<dbReference type="PRINTS" id="PR00785">
    <property type="entry name" value="NCTRNSLOCATR"/>
</dbReference>
<evidence type="ECO:0000256" key="9">
    <source>
        <dbReference type="ARBA" id="ARBA00023278"/>
    </source>
</evidence>
<feature type="region of interest" description="Disordered" evidence="10">
    <location>
        <begin position="1"/>
        <end position="26"/>
    </location>
</feature>
<name>A0A7D9H9K4_PARCT</name>
<sequence>MGTKYYTGQEHLKKKSRDAARCRRGQQNDEYSELASQLPFSAKESSQLDRLSVMRLANSFIKVKHFLKDVAGEDLMYLNGSESYENQFLENKLTQALDGFVFVIGQDGQFLYISDNVGQYLGLLPVEVTGNSFYKFIHPCDHEEVAKQLGGKIPLEDMEIFDGLFCSDSVFLMSNNLKGGSSQDNDIGTQPYRSFFVRMKSTLTSRGKSVNLKASTYRVVHCMGCLKLWSPSTTTTNSTKKCQPFCFVGIGVPLMFSPTFEVPLDRCTFTSHHALDFKFIFCEDGIQDILGYSTTDVVGQSLYTFNHGVDNDVLTECHKTLLTKGQSVSGYYRLLAKYGGWVWVQTKASIVYASKTCQPQFVLCIHYAISGVQKGESVVSLDQLQRSKERQDSPTNSPNGKDKYVSLVEKLMSNNHVLGATSNLTDITDKKSGGHVDIDAGYESPISVHEDDDVSRVCTPDSQRSKDSGCEDNVPYKTDLCDNEMDMNPDQFAPFIPPPGGNTPFFADCMQICSMDETLGDDDLMWSNESWEILEPEVDMRTMNNDDFKRNLSTPKFFPSEDDLPILNSNEVEMSTPVSNLPLLEGNEIWFALDQGREITV</sequence>
<keyword evidence="7" id="KW-0804">Transcription</keyword>
<dbReference type="GO" id="GO:0000981">
    <property type="term" value="F:DNA-binding transcription factor activity, RNA polymerase II-specific"/>
    <property type="evidence" value="ECO:0007669"/>
    <property type="project" value="TreeGrafter"/>
</dbReference>
<keyword evidence="12" id="KW-1185">Reference proteome</keyword>
<keyword evidence="9" id="KW-0379">Hydroxylation</keyword>
<evidence type="ECO:0000256" key="3">
    <source>
        <dbReference type="ARBA" id="ARBA00022843"/>
    </source>
</evidence>
<dbReference type="SMART" id="SM00353">
    <property type="entry name" value="HLH"/>
    <property type="match status" value="1"/>
</dbReference>
<dbReference type="SMART" id="SM00091">
    <property type="entry name" value="PAS"/>
    <property type="match status" value="2"/>
</dbReference>
<accession>A0A7D9H9K4</accession>
<comment type="caution">
    <text evidence="11">The sequence shown here is derived from an EMBL/GenBank/DDBJ whole genome shotgun (WGS) entry which is preliminary data.</text>
</comment>
<evidence type="ECO:0000256" key="1">
    <source>
        <dbReference type="ARBA" id="ARBA00004123"/>
    </source>
</evidence>
<dbReference type="GO" id="GO:0005634">
    <property type="term" value="C:nucleus"/>
    <property type="evidence" value="ECO:0007669"/>
    <property type="project" value="UniProtKB-SubCell"/>
</dbReference>
<evidence type="ECO:0000256" key="10">
    <source>
        <dbReference type="SAM" id="MobiDB-lite"/>
    </source>
</evidence>
<dbReference type="InterPro" id="IPR036638">
    <property type="entry name" value="HLH_DNA-bd_sf"/>
</dbReference>
<keyword evidence="3" id="KW-0832">Ubl conjugation</keyword>
<keyword evidence="4" id="KW-0805">Transcription regulation</keyword>
<dbReference type="InterPro" id="IPR013767">
    <property type="entry name" value="PAS_fold"/>
</dbReference>
<dbReference type="Pfam" id="PF23171">
    <property type="entry name" value="bHLH_HIF1A"/>
    <property type="match status" value="1"/>
</dbReference>
<comment type="subcellular location">
    <subcellularLocation>
        <location evidence="1">Nucleus</location>
    </subcellularLocation>
</comment>
<dbReference type="PANTHER" id="PTHR23043:SF17">
    <property type="entry name" value="PROTEIN SIMILAR"/>
    <property type="match status" value="1"/>
</dbReference>
<keyword evidence="5" id="KW-0238">DNA-binding</keyword>
<reference evidence="11" key="1">
    <citation type="submission" date="2020-04" db="EMBL/GenBank/DDBJ databases">
        <authorList>
            <person name="Alioto T."/>
            <person name="Alioto T."/>
            <person name="Gomez Garrido J."/>
        </authorList>
    </citation>
    <scope>NUCLEOTIDE SEQUENCE</scope>
    <source>
        <strain evidence="11">A484AB</strain>
    </source>
</reference>
<dbReference type="OrthoDB" id="6021714at2759"/>
<dbReference type="CDD" id="cd00130">
    <property type="entry name" value="PAS"/>
    <property type="match status" value="2"/>
</dbReference>
<dbReference type="GO" id="GO:0005737">
    <property type="term" value="C:cytoplasm"/>
    <property type="evidence" value="ECO:0007669"/>
    <property type="project" value="InterPro"/>
</dbReference>
<dbReference type="InterPro" id="IPR000014">
    <property type="entry name" value="PAS"/>
</dbReference>
<dbReference type="GO" id="GO:0071456">
    <property type="term" value="P:cellular response to hypoxia"/>
    <property type="evidence" value="ECO:0007669"/>
    <property type="project" value="TreeGrafter"/>
</dbReference>
<dbReference type="SUPFAM" id="SSF47459">
    <property type="entry name" value="HLH, helix-loop-helix DNA-binding domain"/>
    <property type="match status" value="1"/>
</dbReference>
<dbReference type="EMBL" id="CACRXK020000085">
    <property type="protein sequence ID" value="CAB3978043.1"/>
    <property type="molecule type" value="Genomic_DNA"/>
</dbReference>
<dbReference type="Pfam" id="PF00989">
    <property type="entry name" value="PAS"/>
    <property type="match status" value="1"/>
</dbReference>
<keyword evidence="6" id="KW-0010">Activator</keyword>
<protein>
    <submittedName>
        <fullName evidence="11">Hypoxia-inducible factor 1-alpha-like</fullName>
    </submittedName>
</protein>
<evidence type="ECO:0000256" key="5">
    <source>
        <dbReference type="ARBA" id="ARBA00023125"/>
    </source>
</evidence>
<gene>
    <name evidence="11" type="ORF">PACLA_8A007617</name>
</gene>
<evidence type="ECO:0000256" key="4">
    <source>
        <dbReference type="ARBA" id="ARBA00023015"/>
    </source>
</evidence>
<evidence type="ECO:0000313" key="11">
    <source>
        <dbReference type="EMBL" id="CAB3978043.1"/>
    </source>
</evidence>
<evidence type="ECO:0000256" key="8">
    <source>
        <dbReference type="ARBA" id="ARBA00023242"/>
    </source>
</evidence>
<dbReference type="InterPro" id="IPR035965">
    <property type="entry name" value="PAS-like_dom_sf"/>
</dbReference>
<dbReference type="GO" id="GO:0005667">
    <property type="term" value="C:transcription regulator complex"/>
    <property type="evidence" value="ECO:0007669"/>
    <property type="project" value="InterPro"/>
</dbReference>
<organism evidence="11 12">
    <name type="scientific">Paramuricea clavata</name>
    <name type="common">Red gorgonian</name>
    <name type="synonym">Violescent sea-whip</name>
    <dbReference type="NCBI Taxonomy" id="317549"/>
    <lineage>
        <taxon>Eukaryota</taxon>
        <taxon>Metazoa</taxon>
        <taxon>Cnidaria</taxon>
        <taxon>Anthozoa</taxon>
        <taxon>Octocorallia</taxon>
        <taxon>Malacalcyonacea</taxon>
        <taxon>Plexauridae</taxon>
        <taxon>Paramuricea</taxon>
    </lineage>
</organism>
<dbReference type="GO" id="GO:0000977">
    <property type="term" value="F:RNA polymerase II transcription regulatory region sequence-specific DNA binding"/>
    <property type="evidence" value="ECO:0007669"/>
    <property type="project" value="TreeGrafter"/>
</dbReference>
<evidence type="ECO:0000313" key="12">
    <source>
        <dbReference type="Proteomes" id="UP001152795"/>
    </source>
</evidence>
<dbReference type="SMART" id="SM00086">
    <property type="entry name" value="PAC"/>
    <property type="match status" value="1"/>
</dbReference>
<dbReference type="GO" id="GO:0046983">
    <property type="term" value="F:protein dimerization activity"/>
    <property type="evidence" value="ECO:0007669"/>
    <property type="project" value="InterPro"/>
</dbReference>
<dbReference type="AlphaFoldDB" id="A0A7D9H9K4"/>
<proteinExistence type="predicted"/>
<dbReference type="InterPro" id="IPR011598">
    <property type="entry name" value="bHLH_dom"/>
</dbReference>
<keyword evidence="2" id="KW-0677">Repeat</keyword>
<dbReference type="InterPro" id="IPR001067">
    <property type="entry name" value="Nuc_translocat"/>
</dbReference>